<keyword evidence="3" id="KW-1185">Reference proteome</keyword>
<evidence type="ECO:0000313" key="3">
    <source>
        <dbReference type="Proteomes" id="UP000772434"/>
    </source>
</evidence>
<organism evidence="2 3">
    <name type="scientific">Rhodocollybia butyracea</name>
    <dbReference type="NCBI Taxonomy" id="206335"/>
    <lineage>
        <taxon>Eukaryota</taxon>
        <taxon>Fungi</taxon>
        <taxon>Dikarya</taxon>
        <taxon>Basidiomycota</taxon>
        <taxon>Agaricomycotina</taxon>
        <taxon>Agaricomycetes</taxon>
        <taxon>Agaricomycetidae</taxon>
        <taxon>Agaricales</taxon>
        <taxon>Marasmiineae</taxon>
        <taxon>Omphalotaceae</taxon>
        <taxon>Rhodocollybia</taxon>
    </lineage>
</organism>
<dbReference type="AlphaFoldDB" id="A0A9P5PA17"/>
<protein>
    <submittedName>
        <fullName evidence="2">Uncharacterized protein</fullName>
    </submittedName>
</protein>
<sequence length="180" mass="19982">MYHNAQQPFRNHGMCICVSILQPTGNRLYLILRSKVPVLMQRQLNSARREDACLHAGLTDGRLAANNHRFGPCTWRHWDDSLAWVGYGSGVDWVWTARGLSSTALARYGWWSCLPVGTVFFAAVLLLAPVALIARLKIVCCFAIENWYRCDGEAVPGISGSVKLLLGHFTTKSGIAAQQH</sequence>
<dbReference type="EMBL" id="JADNRY010000194">
    <property type="protein sequence ID" value="KAF9061679.1"/>
    <property type="molecule type" value="Genomic_DNA"/>
</dbReference>
<keyword evidence="1" id="KW-0812">Transmembrane</keyword>
<reference evidence="2" key="1">
    <citation type="submission" date="2020-11" db="EMBL/GenBank/DDBJ databases">
        <authorList>
            <consortium name="DOE Joint Genome Institute"/>
            <person name="Ahrendt S."/>
            <person name="Riley R."/>
            <person name="Andreopoulos W."/>
            <person name="Labutti K."/>
            <person name="Pangilinan J."/>
            <person name="Ruiz-Duenas F.J."/>
            <person name="Barrasa J.M."/>
            <person name="Sanchez-Garcia M."/>
            <person name="Camarero S."/>
            <person name="Miyauchi S."/>
            <person name="Serrano A."/>
            <person name="Linde D."/>
            <person name="Babiker R."/>
            <person name="Drula E."/>
            <person name="Ayuso-Fernandez I."/>
            <person name="Pacheco R."/>
            <person name="Padilla G."/>
            <person name="Ferreira P."/>
            <person name="Barriuso J."/>
            <person name="Kellner H."/>
            <person name="Castanera R."/>
            <person name="Alfaro M."/>
            <person name="Ramirez L."/>
            <person name="Pisabarro A.G."/>
            <person name="Kuo A."/>
            <person name="Tritt A."/>
            <person name="Lipzen A."/>
            <person name="He G."/>
            <person name="Yan M."/>
            <person name="Ng V."/>
            <person name="Cullen D."/>
            <person name="Martin F."/>
            <person name="Rosso M.-N."/>
            <person name="Henrissat B."/>
            <person name="Hibbett D."/>
            <person name="Martinez A.T."/>
            <person name="Grigoriev I.V."/>
        </authorList>
    </citation>
    <scope>NUCLEOTIDE SEQUENCE</scope>
    <source>
        <strain evidence="2">AH 40177</strain>
    </source>
</reference>
<accession>A0A9P5PA17</accession>
<feature type="transmembrane region" description="Helical" evidence="1">
    <location>
        <begin position="108"/>
        <end position="134"/>
    </location>
</feature>
<keyword evidence="1" id="KW-1133">Transmembrane helix</keyword>
<gene>
    <name evidence="2" type="ORF">BDP27DRAFT_1369482</name>
</gene>
<keyword evidence="1" id="KW-0472">Membrane</keyword>
<comment type="caution">
    <text evidence="2">The sequence shown here is derived from an EMBL/GenBank/DDBJ whole genome shotgun (WGS) entry which is preliminary data.</text>
</comment>
<evidence type="ECO:0000313" key="2">
    <source>
        <dbReference type="EMBL" id="KAF9061679.1"/>
    </source>
</evidence>
<name>A0A9P5PA17_9AGAR</name>
<proteinExistence type="predicted"/>
<dbReference type="Proteomes" id="UP000772434">
    <property type="component" value="Unassembled WGS sequence"/>
</dbReference>
<evidence type="ECO:0000256" key="1">
    <source>
        <dbReference type="SAM" id="Phobius"/>
    </source>
</evidence>